<evidence type="ECO:0000256" key="7">
    <source>
        <dbReference type="SAM" id="Phobius"/>
    </source>
</evidence>
<comment type="caution">
    <text evidence="9">The sequence shown here is derived from an EMBL/GenBank/DDBJ whole genome shotgun (WGS) entry which is preliminary data.</text>
</comment>
<dbReference type="GO" id="GO:0046872">
    <property type="term" value="F:metal ion binding"/>
    <property type="evidence" value="ECO:0007669"/>
    <property type="project" value="UniProtKB-KW"/>
</dbReference>
<evidence type="ECO:0000256" key="2">
    <source>
        <dbReference type="ARBA" id="ARBA00022485"/>
    </source>
</evidence>
<dbReference type="Proteomes" id="UP000297453">
    <property type="component" value="Unassembled WGS sequence"/>
</dbReference>
<protein>
    <submittedName>
        <fullName evidence="9">Cytochrome c oxidase accessory protein CcoG</fullName>
    </submittedName>
</protein>
<dbReference type="PANTHER" id="PTHR30176">
    <property type="entry name" value="FERREDOXIN-TYPE PROTEIN NAPH"/>
    <property type="match status" value="1"/>
</dbReference>
<proteinExistence type="predicted"/>
<dbReference type="PANTHER" id="PTHR30176:SF3">
    <property type="entry name" value="FERREDOXIN-TYPE PROTEIN NAPH"/>
    <property type="match status" value="1"/>
</dbReference>
<keyword evidence="6" id="KW-0411">Iron-sulfur</keyword>
<keyword evidence="7" id="KW-0812">Transmembrane</keyword>
<dbReference type="SUPFAM" id="SSF54862">
    <property type="entry name" value="4Fe-4S ferredoxins"/>
    <property type="match status" value="1"/>
</dbReference>
<feature type="domain" description="4Fe-4S ferredoxin-type" evidence="8">
    <location>
        <begin position="221"/>
        <end position="249"/>
    </location>
</feature>
<dbReference type="InterPro" id="IPR017896">
    <property type="entry name" value="4Fe4S_Fe-S-bd"/>
</dbReference>
<accession>A0A4R9FM06</accession>
<dbReference type="Gene3D" id="2.60.40.10">
    <property type="entry name" value="Immunoglobulins"/>
    <property type="match status" value="1"/>
</dbReference>
<dbReference type="RefSeq" id="WP_135589542.1">
    <property type="nucleotide sequence ID" value="NZ_RQEP01000019.1"/>
</dbReference>
<dbReference type="GO" id="GO:0005886">
    <property type="term" value="C:plasma membrane"/>
    <property type="evidence" value="ECO:0007669"/>
    <property type="project" value="TreeGrafter"/>
</dbReference>
<name>A0A4R9FM06_9LEPT</name>
<keyword evidence="5" id="KW-0408">Iron</keyword>
<gene>
    <name evidence="9" type="primary">ccoG</name>
    <name evidence="9" type="ORF">EHO59_16450</name>
</gene>
<feature type="transmembrane region" description="Helical" evidence="7">
    <location>
        <begin position="123"/>
        <end position="145"/>
    </location>
</feature>
<dbReference type="Pfam" id="PF11614">
    <property type="entry name" value="FixG_C"/>
    <property type="match status" value="1"/>
</dbReference>
<evidence type="ECO:0000313" key="9">
    <source>
        <dbReference type="EMBL" id="TGJ99450.1"/>
    </source>
</evidence>
<reference evidence="9" key="1">
    <citation type="journal article" date="2019" name="PLoS Negl. Trop. Dis.">
        <title>Revisiting the worldwide diversity of Leptospira species in the environment.</title>
        <authorList>
            <person name="Vincent A.T."/>
            <person name="Schiettekatte O."/>
            <person name="Bourhy P."/>
            <person name="Veyrier F.J."/>
            <person name="Picardeau M."/>
        </authorList>
    </citation>
    <scope>NUCLEOTIDE SEQUENCE [LARGE SCALE GENOMIC DNA]</scope>
    <source>
        <strain evidence="9">SSS9</strain>
    </source>
</reference>
<dbReference type="InterPro" id="IPR032879">
    <property type="entry name" value="FixG_C"/>
</dbReference>
<feature type="transmembrane region" description="Helical" evidence="7">
    <location>
        <begin position="21"/>
        <end position="42"/>
    </location>
</feature>
<evidence type="ECO:0000256" key="4">
    <source>
        <dbReference type="ARBA" id="ARBA00022982"/>
    </source>
</evidence>
<keyword evidence="7" id="KW-1133">Transmembrane helix</keyword>
<dbReference type="NCBIfam" id="TIGR02745">
    <property type="entry name" value="ccoG_rdxA_fixG"/>
    <property type="match status" value="1"/>
</dbReference>
<dbReference type="PROSITE" id="PS00198">
    <property type="entry name" value="4FE4S_FER_1"/>
    <property type="match status" value="1"/>
</dbReference>
<feature type="transmembrane region" description="Helical" evidence="7">
    <location>
        <begin position="165"/>
        <end position="184"/>
    </location>
</feature>
<keyword evidence="1" id="KW-0813">Transport</keyword>
<evidence type="ECO:0000313" key="10">
    <source>
        <dbReference type="Proteomes" id="UP000297453"/>
    </source>
</evidence>
<evidence type="ECO:0000256" key="6">
    <source>
        <dbReference type="ARBA" id="ARBA00023014"/>
    </source>
</evidence>
<sequence length="465" mass="53654">MIISRPMSGKIRTARNYVQTVLILLFFVTPWLRWNGMQLIRLDIPERKFFLFGNIFAPQEGYFLHFFLIGAGLCLFLFTSLIGRVWCGWACPQTIYSDVFDYIGGLIQGSKYGKKDSPLIGRAVTHTVWFLVSALASAAWIAYFADPYLMLSYFQKFEIREELPTWTYFFGFFTLAMYADIAFVREQFCKYACPYARFQTVMMDTNSINITYDFNRGEPRRKGTTKIGDCTACNMCLVVCPTGIDIREGTNVWCIACGKCSDACTKQMQKEGKKTLIGYWSENQIKEKTNSIKWIRPRTVVYAGGLLLVLTVLSLLLWERVPLYLSVLADRNIQPVDVGDGKVRNFYEAQMQNLTLENRSLRFEIQRTDLEGVRRLWIGGTEEAVVELPANSDRRYRLFIELEPTPQDASQKSHEITLKVYDIHDPKFQKTNVVPFLLPISIAKKKNQSVARNIWTRVSNEPFFL</sequence>
<keyword evidence="7" id="KW-0472">Membrane</keyword>
<keyword evidence="4" id="KW-0249">Electron transport</keyword>
<dbReference type="Pfam" id="PF12801">
    <property type="entry name" value="Fer4_5"/>
    <property type="match status" value="1"/>
</dbReference>
<evidence type="ECO:0000259" key="8">
    <source>
        <dbReference type="PROSITE" id="PS51379"/>
    </source>
</evidence>
<dbReference type="InterPro" id="IPR017900">
    <property type="entry name" value="4Fe4S_Fe_S_CS"/>
</dbReference>
<dbReference type="PROSITE" id="PS51379">
    <property type="entry name" value="4FE4S_FER_2"/>
    <property type="match status" value="1"/>
</dbReference>
<dbReference type="Pfam" id="PF13746">
    <property type="entry name" value="Fer4_18"/>
    <property type="match status" value="1"/>
</dbReference>
<dbReference type="GO" id="GO:0051539">
    <property type="term" value="F:4 iron, 4 sulfur cluster binding"/>
    <property type="evidence" value="ECO:0007669"/>
    <property type="project" value="UniProtKB-KW"/>
</dbReference>
<dbReference type="OrthoDB" id="9786132at2"/>
<organism evidence="9 10">
    <name type="scientific">Leptospira semungkisensis</name>
    <dbReference type="NCBI Taxonomy" id="2484985"/>
    <lineage>
        <taxon>Bacteria</taxon>
        <taxon>Pseudomonadati</taxon>
        <taxon>Spirochaetota</taxon>
        <taxon>Spirochaetia</taxon>
        <taxon>Leptospirales</taxon>
        <taxon>Leptospiraceae</taxon>
        <taxon>Leptospira</taxon>
    </lineage>
</organism>
<evidence type="ECO:0000256" key="5">
    <source>
        <dbReference type="ARBA" id="ARBA00023004"/>
    </source>
</evidence>
<keyword evidence="2" id="KW-0004">4Fe-4S</keyword>
<keyword evidence="10" id="KW-1185">Reference proteome</keyword>
<dbReference type="InterPro" id="IPR014116">
    <property type="entry name" value="Cyt_c_oxidase_cbb3_FixG"/>
</dbReference>
<dbReference type="InterPro" id="IPR013783">
    <property type="entry name" value="Ig-like_fold"/>
</dbReference>
<dbReference type="AlphaFoldDB" id="A0A4R9FM06"/>
<feature type="transmembrane region" description="Helical" evidence="7">
    <location>
        <begin position="300"/>
        <end position="318"/>
    </location>
</feature>
<dbReference type="InterPro" id="IPR051684">
    <property type="entry name" value="Electron_Trans/Redox"/>
</dbReference>
<evidence type="ECO:0000256" key="1">
    <source>
        <dbReference type="ARBA" id="ARBA00022448"/>
    </source>
</evidence>
<feature type="transmembrane region" description="Helical" evidence="7">
    <location>
        <begin position="62"/>
        <end position="83"/>
    </location>
</feature>
<evidence type="ECO:0000256" key="3">
    <source>
        <dbReference type="ARBA" id="ARBA00022723"/>
    </source>
</evidence>
<keyword evidence="3" id="KW-0479">Metal-binding</keyword>
<dbReference type="EMBL" id="RQEP01000019">
    <property type="protein sequence ID" value="TGJ99450.1"/>
    <property type="molecule type" value="Genomic_DNA"/>
</dbReference>